<comment type="function">
    <text evidence="13">Couples transcription and DNA repair by recognizing RNA polymerase (RNAP) stalled at DNA lesions. Mediates ATP-dependent release of RNAP and its truncated transcript from the DNA, and recruitment of nucleotide excision repair machinery to the damaged site.</text>
</comment>
<keyword evidence="6 16" id="KW-0347">Helicase</keyword>
<dbReference type="InterPro" id="IPR014001">
    <property type="entry name" value="Helicase_ATP-bd"/>
</dbReference>
<evidence type="ECO:0000259" key="15">
    <source>
        <dbReference type="PROSITE" id="PS51194"/>
    </source>
</evidence>
<keyword evidence="2 13" id="KW-0963">Cytoplasm</keyword>
<keyword evidence="3 13" id="KW-0547">Nucleotide-binding</keyword>
<keyword evidence="17" id="KW-1185">Reference proteome</keyword>
<dbReference type="NCBIfam" id="TIGR00580">
    <property type="entry name" value="mfd"/>
    <property type="match status" value="1"/>
</dbReference>
<dbReference type="InterPro" id="IPR004576">
    <property type="entry name" value="Mfd"/>
</dbReference>
<dbReference type="Gene3D" id="3.40.50.300">
    <property type="entry name" value="P-loop containing nucleotide triphosphate hydrolases"/>
    <property type="match status" value="2"/>
</dbReference>
<dbReference type="InterPro" id="IPR037235">
    <property type="entry name" value="TRCF-like_C_D7"/>
</dbReference>
<dbReference type="OrthoDB" id="9804325at2"/>
<evidence type="ECO:0000313" key="16">
    <source>
        <dbReference type="EMBL" id="TCO58425.1"/>
    </source>
</evidence>
<keyword evidence="4 13" id="KW-0227">DNA damage</keyword>
<evidence type="ECO:0000313" key="17">
    <source>
        <dbReference type="Proteomes" id="UP000295680"/>
    </source>
</evidence>
<comment type="similarity">
    <text evidence="11 13">In the C-terminal section; belongs to the helicase family. RecG subfamily.</text>
</comment>
<dbReference type="InterPro" id="IPR003711">
    <property type="entry name" value="CarD-like/TRCF_RID"/>
</dbReference>
<name>A0A4R2JW87_9PSEU</name>
<dbReference type="SMART" id="SM00982">
    <property type="entry name" value="TRCF"/>
    <property type="match status" value="1"/>
</dbReference>
<evidence type="ECO:0000256" key="9">
    <source>
        <dbReference type="ARBA" id="ARBA00023204"/>
    </source>
</evidence>
<dbReference type="GO" id="GO:0003678">
    <property type="term" value="F:DNA helicase activity"/>
    <property type="evidence" value="ECO:0007669"/>
    <property type="project" value="TreeGrafter"/>
</dbReference>
<dbReference type="FunFam" id="3.40.50.300:FF:000300">
    <property type="entry name" value="Transcription-repair-coupling factor"/>
    <property type="match status" value="1"/>
</dbReference>
<dbReference type="AlphaFoldDB" id="A0A4R2JW87"/>
<evidence type="ECO:0000256" key="6">
    <source>
        <dbReference type="ARBA" id="ARBA00022806"/>
    </source>
</evidence>
<evidence type="ECO:0000256" key="10">
    <source>
        <dbReference type="ARBA" id="ARBA00061104"/>
    </source>
</evidence>
<keyword evidence="5 13" id="KW-0378">Hydrolase</keyword>
<dbReference type="EC" id="3.6.4.-" evidence="13"/>
<dbReference type="PANTHER" id="PTHR47964">
    <property type="entry name" value="ATP-DEPENDENT DNA HELICASE HOMOLOG RECG, CHLOROPLASTIC"/>
    <property type="match status" value="1"/>
</dbReference>
<evidence type="ECO:0000256" key="2">
    <source>
        <dbReference type="ARBA" id="ARBA00022490"/>
    </source>
</evidence>
<dbReference type="GO" id="GO:0016787">
    <property type="term" value="F:hydrolase activity"/>
    <property type="evidence" value="ECO:0007669"/>
    <property type="project" value="UniProtKB-KW"/>
</dbReference>
<reference evidence="16 17" key="1">
    <citation type="submission" date="2019-03" db="EMBL/GenBank/DDBJ databases">
        <title>Genomic Encyclopedia of Type Strains, Phase IV (KMG-IV): sequencing the most valuable type-strain genomes for metagenomic binning, comparative biology and taxonomic classification.</title>
        <authorList>
            <person name="Goeker M."/>
        </authorList>
    </citation>
    <scope>NUCLEOTIDE SEQUENCE [LARGE SCALE GENOMIC DNA]</scope>
    <source>
        <strain evidence="16 17">DSM 45934</strain>
    </source>
</reference>
<dbReference type="FunFam" id="3.40.50.300:FF:000546">
    <property type="entry name" value="Transcription-repair-coupling factor"/>
    <property type="match status" value="1"/>
</dbReference>
<dbReference type="GO" id="GO:0003684">
    <property type="term" value="F:damaged DNA binding"/>
    <property type="evidence" value="ECO:0007669"/>
    <property type="project" value="InterPro"/>
</dbReference>
<dbReference type="Pfam" id="PF00271">
    <property type="entry name" value="Helicase_C"/>
    <property type="match status" value="1"/>
</dbReference>
<dbReference type="PANTHER" id="PTHR47964:SF1">
    <property type="entry name" value="ATP-DEPENDENT DNA HELICASE HOMOLOG RECG, CHLOROPLASTIC"/>
    <property type="match status" value="1"/>
</dbReference>
<dbReference type="Gene3D" id="3.90.1150.50">
    <property type="entry name" value="Transcription-repair-coupling factor, D7 domain"/>
    <property type="match status" value="1"/>
</dbReference>
<comment type="similarity">
    <text evidence="10 13">In the N-terminal section; belongs to the UvrB family.</text>
</comment>
<proteinExistence type="inferred from homology"/>
<evidence type="ECO:0000256" key="11">
    <source>
        <dbReference type="ARBA" id="ARBA00061399"/>
    </source>
</evidence>
<evidence type="ECO:0000256" key="3">
    <source>
        <dbReference type="ARBA" id="ARBA00022741"/>
    </source>
</evidence>
<dbReference type="PROSITE" id="PS51194">
    <property type="entry name" value="HELICASE_CTER"/>
    <property type="match status" value="1"/>
</dbReference>
<feature type="domain" description="Helicase ATP-binding" evidence="14">
    <location>
        <begin position="639"/>
        <end position="800"/>
    </location>
</feature>
<evidence type="ECO:0000256" key="12">
    <source>
        <dbReference type="ARBA" id="ARBA00070128"/>
    </source>
</evidence>
<dbReference type="SMART" id="SM00487">
    <property type="entry name" value="DEXDc"/>
    <property type="match status" value="1"/>
</dbReference>
<evidence type="ECO:0000256" key="4">
    <source>
        <dbReference type="ARBA" id="ARBA00022763"/>
    </source>
</evidence>
<feature type="domain" description="Helicase C-terminal" evidence="15">
    <location>
        <begin position="818"/>
        <end position="975"/>
    </location>
</feature>
<organism evidence="16 17">
    <name type="scientific">Actinocrispum wychmicini</name>
    <dbReference type="NCBI Taxonomy" id="1213861"/>
    <lineage>
        <taxon>Bacteria</taxon>
        <taxon>Bacillati</taxon>
        <taxon>Actinomycetota</taxon>
        <taxon>Actinomycetes</taxon>
        <taxon>Pseudonocardiales</taxon>
        <taxon>Pseudonocardiaceae</taxon>
        <taxon>Actinocrispum</taxon>
    </lineage>
</organism>
<accession>A0A4R2JW87</accession>
<dbReference type="Gene3D" id="2.40.10.170">
    <property type="match status" value="1"/>
</dbReference>
<keyword evidence="7 13" id="KW-0067">ATP-binding</keyword>
<dbReference type="Proteomes" id="UP000295680">
    <property type="component" value="Unassembled WGS sequence"/>
</dbReference>
<dbReference type="EMBL" id="SLWS01000005">
    <property type="protein sequence ID" value="TCO58425.1"/>
    <property type="molecule type" value="Genomic_DNA"/>
</dbReference>
<evidence type="ECO:0000256" key="5">
    <source>
        <dbReference type="ARBA" id="ARBA00022801"/>
    </source>
</evidence>
<dbReference type="Gene3D" id="3.40.50.11180">
    <property type="match status" value="1"/>
</dbReference>
<dbReference type="PROSITE" id="PS51192">
    <property type="entry name" value="HELICASE_ATP_BIND_1"/>
    <property type="match status" value="1"/>
</dbReference>
<evidence type="ECO:0000256" key="13">
    <source>
        <dbReference type="HAMAP-Rule" id="MF_00969"/>
    </source>
</evidence>
<dbReference type="SUPFAM" id="SSF141259">
    <property type="entry name" value="CarD-like"/>
    <property type="match status" value="1"/>
</dbReference>
<dbReference type="InterPro" id="IPR001650">
    <property type="entry name" value="Helicase_C-like"/>
</dbReference>
<dbReference type="GO" id="GO:0005737">
    <property type="term" value="C:cytoplasm"/>
    <property type="evidence" value="ECO:0007669"/>
    <property type="project" value="UniProtKB-SubCell"/>
</dbReference>
<dbReference type="InterPro" id="IPR047112">
    <property type="entry name" value="RecG/Mfd"/>
</dbReference>
<evidence type="ECO:0000259" key="14">
    <source>
        <dbReference type="PROSITE" id="PS51192"/>
    </source>
</evidence>
<dbReference type="InterPro" id="IPR027417">
    <property type="entry name" value="P-loop_NTPase"/>
</dbReference>
<dbReference type="SMART" id="SM01058">
    <property type="entry name" value="CarD_TRCF"/>
    <property type="match status" value="1"/>
</dbReference>
<dbReference type="RefSeq" id="WP_132119165.1">
    <property type="nucleotide sequence ID" value="NZ_SLWS01000005.1"/>
</dbReference>
<dbReference type="InterPro" id="IPR041471">
    <property type="entry name" value="UvrB_inter"/>
</dbReference>
<keyword evidence="8 13" id="KW-0238">DNA-binding</keyword>
<comment type="caution">
    <text evidence="16">The sequence shown here is derived from an EMBL/GenBank/DDBJ whole genome shotgun (WGS) entry which is preliminary data.</text>
</comment>
<keyword evidence="9 13" id="KW-0234">DNA repair</keyword>
<dbReference type="Pfam" id="PF02559">
    <property type="entry name" value="CarD_TRCF_RID"/>
    <property type="match status" value="1"/>
</dbReference>
<dbReference type="Pfam" id="PF00270">
    <property type="entry name" value="DEAD"/>
    <property type="match status" value="1"/>
</dbReference>
<dbReference type="GO" id="GO:0000716">
    <property type="term" value="P:transcription-coupled nucleotide-excision repair, DNA damage recognition"/>
    <property type="evidence" value="ECO:0007669"/>
    <property type="project" value="UniProtKB-UniRule"/>
</dbReference>
<evidence type="ECO:0000256" key="1">
    <source>
        <dbReference type="ARBA" id="ARBA00004496"/>
    </source>
</evidence>
<dbReference type="InterPro" id="IPR011545">
    <property type="entry name" value="DEAD/DEAH_box_helicase_dom"/>
</dbReference>
<dbReference type="SUPFAM" id="SSF52540">
    <property type="entry name" value="P-loop containing nucleoside triphosphate hydrolases"/>
    <property type="match status" value="4"/>
</dbReference>
<dbReference type="CDD" id="cd17991">
    <property type="entry name" value="DEXHc_TRCF"/>
    <property type="match status" value="1"/>
</dbReference>
<dbReference type="SMART" id="SM00490">
    <property type="entry name" value="HELICc"/>
    <property type="match status" value="1"/>
</dbReference>
<dbReference type="InterPro" id="IPR005118">
    <property type="entry name" value="TRCF_C"/>
</dbReference>
<evidence type="ECO:0000256" key="7">
    <source>
        <dbReference type="ARBA" id="ARBA00022840"/>
    </source>
</evidence>
<comment type="subcellular location">
    <subcellularLocation>
        <location evidence="1 13">Cytoplasm</location>
    </subcellularLocation>
</comment>
<dbReference type="GO" id="GO:0005524">
    <property type="term" value="F:ATP binding"/>
    <property type="evidence" value="ECO:0007669"/>
    <property type="project" value="UniProtKB-UniRule"/>
</dbReference>
<dbReference type="GO" id="GO:0006355">
    <property type="term" value="P:regulation of DNA-templated transcription"/>
    <property type="evidence" value="ECO:0007669"/>
    <property type="project" value="UniProtKB-UniRule"/>
</dbReference>
<dbReference type="Pfam" id="PF03461">
    <property type="entry name" value="TRCF"/>
    <property type="match status" value="1"/>
</dbReference>
<dbReference type="InterPro" id="IPR036101">
    <property type="entry name" value="CarD-like/TRCF_RID_sf"/>
</dbReference>
<evidence type="ECO:0000256" key="8">
    <source>
        <dbReference type="ARBA" id="ARBA00023125"/>
    </source>
</evidence>
<dbReference type="Gene3D" id="3.30.2060.10">
    <property type="entry name" value="Penicillin-binding protein 1b domain"/>
    <property type="match status" value="1"/>
</dbReference>
<gene>
    <name evidence="13" type="primary">mfd</name>
    <name evidence="16" type="ORF">EV192_105494</name>
</gene>
<protein>
    <recommendedName>
        <fullName evidence="12 13">Transcription-repair-coupling factor</fullName>
        <shortName evidence="13">TRCF</shortName>
        <ecNumber evidence="13">3.6.4.-</ecNumber>
    </recommendedName>
</protein>
<sequence length="1185" mass="128522">MTHAPLAGLLAGLSDDPATRAVAEAVGAPTYELEGPQSVRPLVAATMAASSTVLAVTATGREADDLTAALGDLLGNESVVSFPSWETLPHERLSPRADTVAQRLSVLRRLAHPDGSPIKVIVSTVRSLIQPMAPGLGELVPVELTTGTEHDFEGIVERLVELAYSRVDMVEKRGEFAVRGGILDLFPPTADHPYRVEFWGDEVSEIRPFAVADQRSLPTKVTTVVASPCRELLLTEDVQRRAADLATEHQHDTHLAEMLVKLAGGIPVEGMEALIPVLCVGELELLTDVLPDGSHVLVIDPEKIRTRAHDLVRTGQEFLEASWMAAAGGGKAPIDLGASAYRELGEVVTHARDTGRCWWTLSQLTGADGVVPLGIKPVDTYRGDIERAFTDLRAHTAAGGAAVLVVPGSGTAQRAVEQLGEAEVPARFASDGLVEAPAKGLVTVVRGALEDGFVAPDSALVVLTETDMTGGRHGTSTKDMSAKMPSRRRNAVDPLALRTGDYVVHEQHGIGKYIEMVQRTVAGATREYLVLEYGSSKRGQPGDRLFVPTDQLDEVSRYVGGEMPTLNKLGGSDWKNTKAKARKAVKQIAAELVQLYAARQSAPGYAFGADTPWQRELEDAFPFTETVDQMAAIDEVKADMQRGVPMDRVICGDVGYGKTEIAVRAAFKAAQDGKQVVVLVPTTLLAQQHLNTFAERMRSFPVNVKGLSRFTDAGESEQVIAGLADGEVDIVIGTHRLLQTGIRYKDLGLVVVDEEQRFGVEHKEHIKALRTHVDVLTMSATPIPRTLEMSLAGIREMSTILTPPEDRHPILTYVGSYDEKQVGAAIRRELLRDGQVFYVHNRVSSIERAAKRIRELVPEARVVTAHGQMNEDRLEKIIQGFWEREHDVLVSTTIVETGLDISNANTLIVERGDLLGLAQLHQLRGRVGRGRERGYAYFLYPPEAPLTETAHDRLATIAQNTELGAGMAVAMKDLEIRGAGNILGAEQSGHIAGVGFDLYVRLVGEAVEAFRKHAGADTPEAEEELADVRVDLPVDAHIPHDYVPGERLRLEAYRKIAAARDAAELAGVAEELKDRYGTPPLPVERLFGVATFRHTCRAHGVTEVTTQGSSIRFTPLDLRDSQLVRLKRLHPKANYKAVTNTVTVPRPTEGPAGGRMGAPPLRDQDLLDWCARFLESLVIAPAPVG</sequence>
<dbReference type="SUPFAM" id="SSF143517">
    <property type="entry name" value="TRCF domain-like"/>
    <property type="match status" value="1"/>
</dbReference>
<dbReference type="HAMAP" id="MF_00969">
    <property type="entry name" value="TRCF"/>
    <property type="match status" value="1"/>
</dbReference>
<dbReference type="Pfam" id="PF17757">
    <property type="entry name" value="UvrB_inter"/>
    <property type="match status" value="1"/>
</dbReference>